<dbReference type="GO" id="GO:0005304">
    <property type="term" value="F:L-valine transmembrane transporter activity"/>
    <property type="evidence" value="ECO:0007669"/>
    <property type="project" value="TreeGrafter"/>
</dbReference>
<keyword evidence="4" id="KW-1003">Cell membrane</keyword>
<feature type="transmembrane region" description="Helical" evidence="9">
    <location>
        <begin position="286"/>
        <end position="312"/>
    </location>
</feature>
<evidence type="ECO:0000256" key="3">
    <source>
        <dbReference type="ARBA" id="ARBA00022448"/>
    </source>
</evidence>
<accession>A0A810QG92</accession>
<evidence type="ECO:0000256" key="6">
    <source>
        <dbReference type="ARBA" id="ARBA00022970"/>
    </source>
</evidence>
<feature type="transmembrane region" description="Helical" evidence="9">
    <location>
        <begin position="378"/>
        <end position="405"/>
    </location>
</feature>
<feature type="transmembrane region" description="Helical" evidence="9">
    <location>
        <begin position="234"/>
        <end position="254"/>
    </location>
</feature>
<keyword evidence="6 9" id="KW-0029">Amino-acid transport</keyword>
<organism evidence="10 11">
    <name type="scientific">Pusillibacter faecalis</name>
    <dbReference type="NCBI Taxonomy" id="2714358"/>
    <lineage>
        <taxon>Bacteria</taxon>
        <taxon>Bacillati</taxon>
        <taxon>Bacillota</taxon>
        <taxon>Clostridia</taxon>
        <taxon>Eubacteriales</taxon>
        <taxon>Oscillospiraceae</taxon>
        <taxon>Pusillibacter</taxon>
    </lineage>
</organism>
<dbReference type="PANTHER" id="PTHR30588:SF0">
    <property type="entry name" value="BRANCHED-CHAIN AMINO ACID PERMEASE BRNQ"/>
    <property type="match status" value="1"/>
</dbReference>
<keyword evidence="5 9" id="KW-0812">Transmembrane</keyword>
<keyword evidence="7 9" id="KW-1133">Transmembrane helix</keyword>
<dbReference type="RefSeq" id="WP_213542748.1">
    <property type="nucleotide sequence ID" value="NZ_AP023420.1"/>
</dbReference>
<dbReference type="Pfam" id="PF05525">
    <property type="entry name" value="Branch_AA_trans"/>
    <property type="match status" value="1"/>
</dbReference>
<protein>
    <recommendedName>
        <fullName evidence="9">Branched-chain amino acid transport system carrier protein</fullName>
    </recommendedName>
</protein>
<feature type="transmembrane region" description="Helical" evidence="9">
    <location>
        <begin position="204"/>
        <end position="222"/>
    </location>
</feature>
<evidence type="ECO:0000256" key="9">
    <source>
        <dbReference type="RuleBase" id="RU362122"/>
    </source>
</evidence>
<feature type="transmembrane region" description="Helical" evidence="9">
    <location>
        <begin position="425"/>
        <end position="444"/>
    </location>
</feature>
<keyword evidence="3 9" id="KW-0813">Transport</keyword>
<comment type="subcellular location">
    <subcellularLocation>
        <location evidence="1 9">Cell membrane</location>
        <topology evidence="1 9">Multi-pass membrane protein</topology>
    </subcellularLocation>
</comment>
<dbReference type="AlphaFoldDB" id="A0A810QG92"/>
<evidence type="ECO:0000256" key="5">
    <source>
        <dbReference type="ARBA" id="ARBA00022692"/>
    </source>
</evidence>
<keyword evidence="11" id="KW-1185">Reference proteome</keyword>
<dbReference type="NCBIfam" id="TIGR00796">
    <property type="entry name" value="livcs"/>
    <property type="match status" value="1"/>
</dbReference>
<feature type="transmembrane region" description="Helical" evidence="9">
    <location>
        <begin position="122"/>
        <end position="141"/>
    </location>
</feature>
<feature type="transmembrane region" description="Helical" evidence="9">
    <location>
        <begin position="41"/>
        <end position="61"/>
    </location>
</feature>
<dbReference type="GO" id="GO:0015818">
    <property type="term" value="P:isoleucine transport"/>
    <property type="evidence" value="ECO:0007669"/>
    <property type="project" value="TreeGrafter"/>
</dbReference>
<evidence type="ECO:0000256" key="7">
    <source>
        <dbReference type="ARBA" id="ARBA00022989"/>
    </source>
</evidence>
<gene>
    <name evidence="10" type="primary">brnQ</name>
    <name evidence="10" type="ORF">MM59RIKEN_08420</name>
</gene>
<evidence type="ECO:0000256" key="1">
    <source>
        <dbReference type="ARBA" id="ARBA00004651"/>
    </source>
</evidence>
<proteinExistence type="inferred from homology"/>
<evidence type="ECO:0000313" key="10">
    <source>
        <dbReference type="EMBL" id="BCK83523.1"/>
    </source>
</evidence>
<feature type="transmembrane region" description="Helical" evidence="9">
    <location>
        <begin position="153"/>
        <end position="171"/>
    </location>
</feature>
<dbReference type="GO" id="GO:0015188">
    <property type="term" value="F:L-isoleucine transmembrane transporter activity"/>
    <property type="evidence" value="ECO:0007669"/>
    <property type="project" value="TreeGrafter"/>
</dbReference>
<comment type="function">
    <text evidence="9">Component of the transport system for branched-chain amino acids.</text>
</comment>
<evidence type="ECO:0000256" key="2">
    <source>
        <dbReference type="ARBA" id="ARBA00008540"/>
    </source>
</evidence>
<dbReference type="PANTHER" id="PTHR30588">
    <property type="entry name" value="BRANCHED-CHAIN AMINO ACID TRANSPORT SYSTEM 2 CARRIER PROTEIN"/>
    <property type="match status" value="1"/>
</dbReference>
<dbReference type="InterPro" id="IPR004685">
    <property type="entry name" value="Brnchd-chn_aa_trnsp_Livcs"/>
</dbReference>
<comment type="similarity">
    <text evidence="2 9">Belongs to the branched chain amino acid transporter family.</text>
</comment>
<feature type="transmembrane region" description="Helical" evidence="9">
    <location>
        <begin position="350"/>
        <end position="371"/>
    </location>
</feature>
<reference evidence="10" key="1">
    <citation type="submission" date="2020-09" db="EMBL/GenBank/DDBJ databases">
        <title>New species isolated from human feces.</title>
        <authorList>
            <person name="Kitahara M."/>
            <person name="Shigeno Y."/>
            <person name="Shime M."/>
            <person name="Matsumoto Y."/>
            <person name="Nakamura S."/>
            <person name="Motooka D."/>
            <person name="Fukuoka S."/>
            <person name="Nishikawa H."/>
            <person name="Benno Y."/>
        </authorList>
    </citation>
    <scope>NUCLEOTIDE SEQUENCE</scope>
    <source>
        <strain evidence="10">MM59</strain>
    </source>
</reference>
<sequence>MDRKLSFKEYILLASMLFGLFFGAGNLIFPASMGQQAGANLWPAIAGFCLTGVGLPLLGVVAMGLSQSEGLFDMASKVGRRYSLFFTCVLYLTIGPLFAIPRTATFSFSVGILPLLPPEHEKLALCVFSALFFLIVLYFSLRPSGILTWVGKILNPLFLLFLGILTVTALLRPMGDPAALEPTGAYVHMSFFQGILDGYNTMDAPAALAFGIVLISAIRNLGVQSPRAISGNTVKAGCLSTLLMAAIYCLLTVVGAQSRAVYGLCADGGEVLYRIGTHYFGTLGGVLLGITATLACLKTAIGLITSCAATFVELFPKSLSYRAYAILFCLFSFGIANFGLNRIIDFSLPVLMFLYPLTITLILLCLCGGWFRYDRRIFVAVTIPTALAAFLDFLKALPAGVQAFLHTEALLEPAAGILPFFELGMGWVIPACIGLAVGLALYAMRPKTQL</sequence>
<evidence type="ECO:0000256" key="8">
    <source>
        <dbReference type="ARBA" id="ARBA00023136"/>
    </source>
</evidence>
<feature type="transmembrane region" description="Helical" evidence="9">
    <location>
        <begin position="324"/>
        <end position="344"/>
    </location>
</feature>
<evidence type="ECO:0000313" key="11">
    <source>
        <dbReference type="Proteomes" id="UP000679848"/>
    </source>
</evidence>
<feature type="transmembrane region" description="Helical" evidence="9">
    <location>
        <begin position="82"/>
        <end position="102"/>
    </location>
</feature>
<dbReference type="GO" id="GO:0005886">
    <property type="term" value="C:plasma membrane"/>
    <property type="evidence" value="ECO:0007669"/>
    <property type="project" value="UniProtKB-SubCell"/>
</dbReference>
<dbReference type="GO" id="GO:0015190">
    <property type="term" value="F:L-leucine transmembrane transporter activity"/>
    <property type="evidence" value="ECO:0007669"/>
    <property type="project" value="TreeGrafter"/>
</dbReference>
<feature type="transmembrane region" description="Helical" evidence="9">
    <location>
        <begin position="12"/>
        <end position="29"/>
    </location>
</feature>
<dbReference type="KEGG" id="pfaa:MM59RIKEN_08420"/>
<evidence type="ECO:0000256" key="4">
    <source>
        <dbReference type="ARBA" id="ARBA00022475"/>
    </source>
</evidence>
<dbReference type="Proteomes" id="UP000679848">
    <property type="component" value="Chromosome"/>
</dbReference>
<dbReference type="GO" id="GO:0015820">
    <property type="term" value="P:L-leucine transport"/>
    <property type="evidence" value="ECO:0007669"/>
    <property type="project" value="TreeGrafter"/>
</dbReference>
<dbReference type="EMBL" id="AP023420">
    <property type="protein sequence ID" value="BCK83523.1"/>
    <property type="molecule type" value="Genomic_DNA"/>
</dbReference>
<keyword evidence="8 9" id="KW-0472">Membrane</keyword>
<name>A0A810QG92_9FIRM</name>